<comment type="caution">
    <text evidence="7">The sequence shown here is derived from an EMBL/GenBank/DDBJ whole genome shotgun (WGS) entry which is preliminary data.</text>
</comment>
<dbReference type="InterPro" id="IPR011545">
    <property type="entry name" value="DEAD/DEAH_box_helicase_dom"/>
</dbReference>
<reference evidence="7 8" key="1">
    <citation type="journal article" date="2019" name="New Phytol.">
        <title>Comparative genomics reveals unique wood-decay strategies and fruiting body development in the Schizophyllaceae.</title>
        <authorList>
            <person name="Almasi E."/>
            <person name="Sahu N."/>
            <person name="Krizsan K."/>
            <person name="Balint B."/>
            <person name="Kovacs G.M."/>
            <person name="Kiss B."/>
            <person name="Cseklye J."/>
            <person name="Drula E."/>
            <person name="Henrissat B."/>
            <person name="Nagy I."/>
            <person name="Chovatia M."/>
            <person name="Adam C."/>
            <person name="LaButti K."/>
            <person name="Lipzen A."/>
            <person name="Riley R."/>
            <person name="Grigoriev I.V."/>
            <person name="Nagy L.G."/>
        </authorList>
    </citation>
    <scope>NUCLEOTIDE SEQUENCE [LARGE SCALE GENOMIC DNA]</scope>
    <source>
        <strain evidence="7 8">NL-1724</strain>
    </source>
</reference>
<dbReference type="PANTHER" id="PTHR13710:SF105">
    <property type="entry name" value="ATP-DEPENDENT DNA HELICASE Q1"/>
    <property type="match status" value="1"/>
</dbReference>
<dbReference type="InterPro" id="IPR014001">
    <property type="entry name" value="Helicase_ATP-bd"/>
</dbReference>
<dbReference type="GO" id="GO:0016787">
    <property type="term" value="F:hydrolase activity"/>
    <property type="evidence" value="ECO:0007669"/>
    <property type="project" value="UniProtKB-KW"/>
</dbReference>
<dbReference type="EMBL" id="VDMD01000054">
    <property type="protein sequence ID" value="TRM57011.1"/>
    <property type="molecule type" value="Genomic_DNA"/>
</dbReference>
<comment type="similarity">
    <text evidence="1">Belongs to the helicase family. RecQ subfamily.</text>
</comment>
<dbReference type="PROSITE" id="PS51192">
    <property type="entry name" value="HELICASE_ATP_BIND_1"/>
    <property type="match status" value="1"/>
</dbReference>
<dbReference type="SUPFAM" id="SSF52540">
    <property type="entry name" value="P-loop containing nucleoside triphosphate hydrolases"/>
    <property type="match status" value="1"/>
</dbReference>
<evidence type="ECO:0000313" key="7">
    <source>
        <dbReference type="EMBL" id="TRM57011.1"/>
    </source>
</evidence>
<dbReference type="GO" id="GO:0006310">
    <property type="term" value="P:DNA recombination"/>
    <property type="evidence" value="ECO:0007669"/>
    <property type="project" value="TreeGrafter"/>
</dbReference>
<dbReference type="GO" id="GO:0006281">
    <property type="term" value="P:DNA repair"/>
    <property type="evidence" value="ECO:0007669"/>
    <property type="project" value="TreeGrafter"/>
</dbReference>
<protein>
    <recommendedName>
        <fullName evidence="5">DNA 3'-5' helicase</fullName>
        <ecNumber evidence="5">5.6.2.4</ecNumber>
    </recommendedName>
</protein>
<dbReference type="Gene3D" id="3.40.50.300">
    <property type="entry name" value="P-loop containing nucleotide triphosphate hydrolases"/>
    <property type="match status" value="1"/>
</dbReference>
<feature type="domain" description="Helicase ATP-binding" evidence="6">
    <location>
        <begin position="38"/>
        <end position="214"/>
    </location>
</feature>
<dbReference type="InterPro" id="IPR027417">
    <property type="entry name" value="P-loop_NTPase"/>
</dbReference>
<evidence type="ECO:0000256" key="2">
    <source>
        <dbReference type="ARBA" id="ARBA00023125"/>
    </source>
</evidence>
<dbReference type="GO" id="GO:0005694">
    <property type="term" value="C:chromosome"/>
    <property type="evidence" value="ECO:0007669"/>
    <property type="project" value="TreeGrafter"/>
</dbReference>
<dbReference type="Proteomes" id="UP000320762">
    <property type="component" value="Unassembled WGS sequence"/>
</dbReference>
<dbReference type="Pfam" id="PF00270">
    <property type="entry name" value="DEAD"/>
    <property type="match status" value="1"/>
</dbReference>
<proteinExistence type="inferred from homology"/>
<dbReference type="GO" id="GO:0005524">
    <property type="term" value="F:ATP binding"/>
    <property type="evidence" value="ECO:0007669"/>
    <property type="project" value="InterPro"/>
</dbReference>
<comment type="catalytic activity">
    <reaction evidence="4">
        <text>Couples ATP hydrolysis with the unwinding of duplex DNA by translocating in the 3'-5' direction.</text>
        <dbReference type="EC" id="5.6.2.4"/>
    </reaction>
</comment>
<accession>A0A550BWU0</accession>
<dbReference type="GO" id="GO:0003677">
    <property type="term" value="F:DNA binding"/>
    <property type="evidence" value="ECO:0007669"/>
    <property type="project" value="UniProtKB-KW"/>
</dbReference>
<keyword evidence="2" id="KW-0238">DNA-binding</keyword>
<dbReference type="SMART" id="SM00487">
    <property type="entry name" value="DEXDc"/>
    <property type="match status" value="1"/>
</dbReference>
<keyword evidence="8" id="KW-1185">Reference proteome</keyword>
<keyword evidence="7" id="KW-0378">Hydrolase</keyword>
<evidence type="ECO:0000256" key="4">
    <source>
        <dbReference type="ARBA" id="ARBA00034617"/>
    </source>
</evidence>
<gene>
    <name evidence="7" type="ORF">BD626DRAFT_635212</name>
</gene>
<dbReference type="GO" id="GO:0043138">
    <property type="term" value="F:3'-5' DNA helicase activity"/>
    <property type="evidence" value="ECO:0007669"/>
    <property type="project" value="UniProtKB-EC"/>
</dbReference>
<dbReference type="AlphaFoldDB" id="A0A550BWU0"/>
<evidence type="ECO:0000313" key="8">
    <source>
        <dbReference type="Proteomes" id="UP000320762"/>
    </source>
</evidence>
<dbReference type="STRING" id="97359.A0A550BWU0"/>
<dbReference type="EC" id="5.6.2.4" evidence="5"/>
<evidence type="ECO:0000259" key="6">
    <source>
        <dbReference type="PROSITE" id="PS51192"/>
    </source>
</evidence>
<dbReference type="PANTHER" id="PTHR13710">
    <property type="entry name" value="DNA HELICASE RECQ FAMILY MEMBER"/>
    <property type="match status" value="1"/>
</dbReference>
<keyword evidence="3" id="KW-0413">Isomerase</keyword>
<sequence length="325" mass="35960">MASVAPPALEPFRLARLHQTICQTFRIPSIPSFQLETGQNTLRGKSTVLNVPTGGGKTIAFFYALFYHWWPGNAHPDDQKILLVVSPLIALMESQADDLTACQVPAVALSGRRMKGANLLQECAAGKYRVILSSPELVLSRDFQSVVLASPAFRKNVIQLVIDEAHAISEWGTDDFRPDHAPREVLDDICLTLNLPNDCGHILYSNAKPNIALSVRQLQHPDGSFADLVTLIPKHAKDASDIPLTLIYANSRVEVEEMQDFLRRHLPAGIPGDCVEFYHRYVSDERKDVILFAATTLAQLFPCHLALCVTRLVVENGVDEADDDD</sequence>
<evidence type="ECO:0000256" key="3">
    <source>
        <dbReference type="ARBA" id="ARBA00023235"/>
    </source>
</evidence>
<organism evidence="7 8">
    <name type="scientific">Schizophyllum amplum</name>
    <dbReference type="NCBI Taxonomy" id="97359"/>
    <lineage>
        <taxon>Eukaryota</taxon>
        <taxon>Fungi</taxon>
        <taxon>Dikarya</taxon>
        <taxon>Basidiomycota</taxon>
        <taxon>Agaricomycotina</taxon>
        <taxon>Agaricomycetes</taxon>
        <taxon>Agaricomycetidae</taxon>
        <taxon>Agaricales</taxon>
        <taxon>Schizophyllaceae</taxon>
        <taxon>Schizophyllum</taxon>
    </lineage>
</organism>
<evidence type="ECO:0000256" key="1">
    <source>
        <dbReference type="ARBA" id="ARBA00005446"/>
    </source>
</evidence>
<name>A0A550BWU0_9AGAR</name>
<dbReference type="GO" id="GO:0009378">
    <property type="term" value="F:four-way junction helicase activity"/>
    <property type="evidence" value="ECO:0007669"/>
    <property type="project" value="TreeGrafter"/>
</dbReference>
<dbReference type="OrthoDB" id="10261556at2759"/>
<evidence type="ECO:0000256" key="5">
    <source>
        <dbReference type="ARBA" id="ARBA00034808"/>
    </source>
</evidence>
<dbReference type="GO" id="GO:0005737">
    <property type="term" value="C:cytoplasm"/>
    <property type="evidence" value="ECO:0007669"/>
    <property type="project" value="TreeGrafter"/>
</dbReference>